<dbReference type="InterPro" id="IPR004888">
    <property type="entry name" value="Glycoside_hydrolase_63"/>
</dbReference>
<dbReference type="Pfam" id="PF16923">
    <property type="entry name" value="Glyco_hydro_63N"/>
    <property type="match status" value="1"/>
</dbReference>
<feature type="domain" description="Glycosyl hydrolase family 63 N-terminal" evidence="15">
    <location>
        <begin position="47"/>
        <end position="260"/>
    </location>
</feature>
<comment type="catalytic activity">
    <reaction evidence="12">
        <text>N(4)-(alpha-D-Glc-(1-&gt;2)-alpha-D-Glc-(1-&gt;3)-alpha-D-Glc-(1-&gt;3)-alpha-D-Man-(1-&gt;2)-alpha-D-Man-(1-&gt;2)-alpha-D-Man-(1-&gt;3)-[alpha-D-Man-(1-&gt;2)-alpha-D-Man-(1-&gt;3)-[alpha-D-Man-(1-&gt;2)-alpha-D-Man-(1-&gt;6)]-alpha-D-Man-(1-&gt;6)]-beta-D-Man-(1-&gt;4)-beta-D-GlcNAc-(1-&gt;4)-beta-D-GlcNAc)-L-asparaginyl-[protein] + H2O = N(4)-(alpha-D-Glc-(1-&gt;3)-alpha-D-Glc-(1-&gt;3)-alpha-D-Man-(1-&gt;2)-alpha-D-Man-(1-&gt;2)-alpha-D-Man-(1-&gt;3)-[alpha-D-Man-(1-&gt;2)-alpha-D-Man-(1-&gt;3)-[alpha-D-Man-(1-&gt;2)-alpha-D-Man-(1-&gt;6)]-alpha-D-Man-(1-&gt;6)]-beta-D-Man-(1-&gt;4)-beta-D-GlcNAc-(1-&gt;4)-beta-D-GlcNAc)-L-asparaginyl-[protein] + beta-D-glucose</text>
        <dbReference type="Rhea" id="RHEA:55988"/>
        <dbReference type="Rhea" id="RHEA-COMP:12806"/>
        <dbReference type="Rhea" id="RHEA-COMP:14355"/>
        <dbReference type="ChEBI" id="CHEBI:15377"/>
        <dbReference type="ChEBI" id="CHEBI:15903"/>
        <dbReference type="ChEBI" id="CHEBI:59082"/>
        <dbReference type="ChEBI" id="CHEBI:132537"/>
        <dbReference type="EC" id="3.2.1.106"/>
    </reaction>
</comment>
<evidence type="ECO:0000256" key="3">
    <source>
        <dbReference type="ARBA" id="ARBA00022692"/>
    </source>
</evidence>
<dbReference type="InterPro" id="IPR031335">
    <property type="entry name" value="Glyco_hydro_63_C"/>
</dbReference>
<evidence type="ECO:0000259" key="14">
    <source>
        <dbReference type="Pfam" id="PF03200"/>
    </source>
</evidence>
<dbReference type="InterPro" id="IPR008928">
    <property type="entry name" value="6-hairpin_glycosidase_sf"/>
</dbReference>
<organism evidence="16 17">
    <name type="scientific">Umbelopsis vinacea</name>
    <dbReference type="NCBI Taxonomy" id="44442"/>
    <lineage>
        <taxon>Eukaryota</taxon>
        <taxon>Fungi</taxon>
        <taxon>Fungi incertae sedis</taxon>
        <taxon>Mucoromycota</taxon>
        <taxon>Mucoromycotina</taxon>
        <taxon>Umbelopsidomycetes</taxon>
        <taxon>Umbelopsidales</taxon>
        <taxon>Umbelopsidaceae</taxon>
        <taxon>Umbelopsis</taxon>
    </lineage>
</organism>
<keyword evidence="8" id="KW-0472">Membrane</keyword>
<keyword evidence="17" id="KW-1185">Reference proteome</keyword>
<dbReference type="OrthoDB" id="410058at2759"/>
<name>A0A8H7Q959_9FUNG</name>
<feature type="domain" description="Glycosyl hydrolase family 63 C-terminal" evidence="14">
    <location>
        <begin position="313"/>
        <end position="811"/>
    </location>
</feature>
<dbReference type="AlphaFoldDB" id="A0A8H7Q959"/>
<evidence type="ECO:0000256" key="5">
    <source>
        <dbReference type="ARBA" id="ARBA00022824"/>
    </source>
</evidence>
<feature type="signal peptide" evidence="13">
    <location>
        <begin position="1"/>
        <end position="28"/>
    </location>
</feature>
<evidence type="ECO:0000256" key="8">
    <source>
        <dbReference type="ARBA" id="ARBA00023136"/>
    </source>
</evidence>
<keyword evidence="4 12" id="KW-0378">Hydrolase</keyword>
<dbReference type="Gene3D" id="2.70.98.110">
    <property type="entry name" value="Glycosyl hydrolase family 63, N-terminal domain"/>
    <property type="match status" value="1"/>
</dbReference>
<gene>
    <name evidence="16" type="ORF">INT44_005187</name>
</gene>
<evidence type="ECO:0000256" key="12">
    <source>
        <dbReference type="RuleBase" id="RU368089"/>
    </source>
</evidence>
<comment type="caution">
    <text evidence="16">The sequence shown here is derived from an EMBL/GenBank/DDBJ whole genome shotgun (WGS) entry which is preliminary data.</text>
</comment>
<proteinExistence type="inferred from homology"/>
<accession>A0A8H7Q959</accession>
<protein>
    <recommendedName>
        <fullName evidence="11 12">Mannosyl-oligosaccharide glucosidase</fullName>
        <ecNumber evidence="11 12">3.2.1.106</ecNumber>
    </recommendedName>
</protein>
<keyword evidence="9" id="KW-0325">Glycoprotein</keyword>
<evidence type="ECO:0000256" key="7">
    <source>
        <dbReference type="ARBA" id="ARBA00022989"/>
    </source>
</evidence>
<dbReference type="Proteomes" id="UP000612746">
    <property type="component" value="Unassembled WGS sequence"/>
</dbReference>
<evidence type="ECO:0000256" key="6">
    <source>
        <dbReference type="ARBA" id="ARBA00022968"/>
    </source>
</evidence>
<dbReference type="EMBL" id="JAEPRA010000003">
    <property type="protein sequence ID" value="KAG2187498.1"/>
    <property type="molecule type" value="Genomic_DNA"/>
</dbReference>
<evidence type="ECO:0000256" key="11">
    <source>
        <dbReference type="ARBA" id="ARBA00038888"/>
    </source>
</evidence>
<evidence type="ECO:0000259" key="15">
    <source>
        <dbReference type="Pfam" id="PF16923"/>
    </source>
</evidence>
<sequence>MPWMSLKATSALLLTAITLLGSFDSAQSLTAQDVQLNVAAGKALNDSLLWGTYRPNLYFGTKPRIPSSLSTGIMWFSGDDLQGFQNIRHTCEQGDNLHGYGYFKHDGRSFAFQKMKDPYTDIELTTEFIKVPGGRYGGEWGVRIKGKPLTEGANPVTNLVFYVGLEGDGGIDIVSKLKSDGLKSPVKMEGDSPELGDFAIQFAEGAANTAPRSGLQKDLTKTFYWGFQAPEDEIWKTKDFFLQKVYDSARERSSMMTPEEAMSNLPSLFVLPNQISESENEVANLYFLQKVFQGAFEVDIVFNSDSSAEHLKPQDMNAKLETATTKFDQKFENTFHLSEKGFKSPEEIEFGQFLLSNLLGGIGYFYGPAIVDRSHDPFEDEEYFANRPPNAQLTEPHALYSATPSRPFFPRGFYWDEGFHQQVIGKWDNDLSLEIIKSWVSLIDDNGWVAREQILGAEARSKVPQEFQTQFPHYANPPTLLLAVQKFIDRLEQHTSAHMQMSDEPVQNRMKVSALDDPELLPNLHLENPALATQWLTTVYPKLRLNWEWFRKTQKGHKPSNGNGEVYRWRGRTENHTLTSGFDDYPRAEPPSTSELHIDLISWMGFSTRLMKSIAGHLGEEYAADVQEYDSVLQDILGNIDALHWSENDQAYCDLLLQGGDSVDYVCHKGYLSLFPMILGLLPTDSPKLDAILNMMRDENELWTPYGLRSLSVSDAKFNTGENYWRGPIWMNVNYLALQSLHNNYMHVPGPYQEKAQQIYKDLRNNIIQNVFAEYKRTGFVWEQYSAFDGQGKRSHPFTGWTSTVLLMMAEEY</sequence>
<dbReference type="Gene3D" id="1.50.10.10">
    <property type="match status" value="1"/>
</dbReference>
<dbReference type="InterPro" id="IPR038518">
    <property type="entry name" value="Glyco_hydro_63N_sf"/>
</dbReference>
<dbReference type="EC" id="3.2.1.106" evidence="11 12"/>
<dbReference type="GO" id="GO:0009311">
    <property type="term" value="P:oligosaccharide metabolic process"/>
    <property type="evidence" value="ECO:0007669"/>
    <property type="project" value="UniProtKB-UniRule"/>
</dbReference>
<evidence type="ECO:0000256" key="10">
    <source>
        <dbReference type="ARBA" id="ARBA00023295"/>
    </source>
</evidence>
<dbReference type="GO" id="GO:0004573">
    <property type="term" value="F:Glc3Man9GlcNAc2 oligosaccharide glucosidase activity"/>
    <property type="evidence" value="ECO:0007669"/>
    <property type="project" value="UniProtKB-UniRule"/>
</dbReference>
<comment type="similarity">
    <text evidence="2 12">Belongs to the glycosyl hydrolase 63 family.</text>
</comment>
<keyword evidence="5 12" id="KW-0256">Endoplasmic reticulum</keyword>
<evidence type="ECO:0000256" key="4">
    <source>
        <dbReference type="ARBA" id="ARBA00022801"/>
    </source>
</evidence>
<feature type="chain" id="PRO_5034520291" description="Mannosyl-oligosaccharide glucosidase" evidence="13">
    <location>
        <begin position="29"/>
        <end position="813"/>
    </location>
</feature>
<dbReference type="InterPro" id="IPR012341">
    <property type="entry name" value="6hp_glycosidase-like_sf"/>
</dbReference>
<keyword evidence="7" id="KW-1133">Transmembrane helix</keyword>
<dbReference type="SUPFAM" id="SSF48208">
    <property type="entry name" value="Six-hairpin glycosidases"/>
    <property type="match status" value="1"/>
</dbReference>
<comment type="subcellular location">
    <subcellularLocation>
        <location evidence="1 12">Endoplasmic reticulum membrane</location>
        <topology evidence="1 12">Single-pass type II membrane protein</topology>
    </subcellularLocation>
</comment>
<evidence type="ECO:0000256" key="9">
    <source>
        <dbReference type="ARBA" id="ARBA00023180"/>
    </source>
</evidence>
<dbReference type="PANTHER" id="PTHR10412:SF11">
    <property type="entry name" value="MANNOSYL-OLIGOSACCHARIDE GLUCOSIDASE"/>
    <property type="match status" value="1"/>
</dbReference>
<evidence type="ECO:0000313" key="16">
    <source>
        <dbReference type="EMBL" id="KAG2187498.1"/>
    </source>
</evidence>
<keyword evidence="3" id="KW-0812">Transmembrane</keyword>
<dbReference type="GO" id="GO:0006487">
    <property type="term" value="P:protein N-linked glycosylation"/>
    <property type="evidence" value="ECO:0007669"/>
    <property type="project" value="UniProtKB-UniRule"/>
</dbReference>
<keyword evidence="13" id="KW-0732">Signal</keyword>
<evidence type="ECO:0000256" key="13">
    <source>
        <dbReference type="SAM" id="SignalP"/>
    </source>
</evidence>
<dbReference type="PANTHER" id="PTHR10412">
    <property type="entry name" value="MANNOSYL-OLIGOSACCHARIDE GLUCOSIDASE"/>
    <property type="match status" value="1"/>
</dbReference>
<comment type="function">
    <text evidence="12">Cleaves the distal alpha 1,2-linked glucose residue from the Glc(3)Man(9)GlcNAc(2) oligosaccharide precursor.</text>
</comment>
<evidence type="ECO:0000256" key="1">
    <source>
        <dbReference type="ARBA" id="ARBA00004648"/>
    </source>
</evidence>
<dbReference type="InterPro" id="IPR031631">
    <property type="entry name" value="Glyco_hydro_63N"/>
</dbReference>
<evidence type="ECO:0000256" key="2">
    <source>
        <dbReference type="ARBA" id="ARBA00010833"/>
    </source>
</evidence>
<evidence type="ECO:0000313" key="17">
    <source>
        <dbReference type="Proteomes" id="UP000612746"/>
    </source>
</evidence>
<keyword evidence="10 12" id="KW-0326">Glycosidase</keyword>
<dbReference type="Pfam" id="PF03200">
    <property type="entry name" value="Glyco_hydro_63"/>
    <property type="match status" value="1"/>
</dbReference>
<keyword evidence="6" id="KW-0735">Signal-anchor</keyword>
<dbReference type="GO" id="GO:0005789">
    <property type="term" value="C:endoplasmic reticulum membrane"/>
    <property type="evidence" value="ECO:0007669"/>
    <property type="project" value="UniProtKB-SubCell"/>
</dbReference>
<reference evidence="16" key="1">
    <citation type="submission" date="2020-12" db="EMBL/GenBank/DDBJ databases">
        <title>Metabolic potential, ecology and presence of endohyphal bacteria is reflected in genomic diversity of Mucoromycotina.</title>
        <authorList>
            <person name="Muszewska A."/>
            <person name="Okrasinska A."/>
            <person name="Steczkiewicz K."/>
            <person name="Drgas O."/>
            <person name="Orlowska M."/>
            <person name="Perlinska-Lenart U."/>
            <person name="Aleksandrzak-Piekarczyk T."/>
            <person name="Szatraj K."/>
            <person name="Zielenkiewicz U."/>
            <person name="Pilsyk S."/>
            <person name="Malc E."/>
            <person name="Mieczkowski P."/>
            <person name="Kruszewska J.S."/>
            <person name="Biernat P."/>
            <person name="Pawlowska J."/>
        </authorList>
    </citation>
    <scope>NUCLEOTIDE SEQUENCE</scope>
    <source>
        <strain evidence="16">WA0000051536</strain>
    </source>
</reference>